<evidence type="ECO:0000313" key="2">
    <source>
        <dbReference type="Proteomes" id="UP000178254"/>
    </source>
</evidence>
<name>A0A1F6PG91_9BACT</name>
<accession>A0A1F6PG91</accession>
<dbReference type="EMBL" id="MFRE01000005">
    <property type="protein sequence ID" value="OGH94944.1"/>
    <property type="molecule type" value="Genomic_DNA"/>
</dbReference>
<proteinExistence type="predicted"/>
<reference evidence="1 2" key="1">
    <citation type="journal article" date="2016" name="Nat. Commun.">
        <title>Thousands of microbial genomes shed light on interconnected biogeochemical processes in an aquifer system.</title>
        <authorList>
            <person name="Anantharaman K."/>
            <person name="Brown C.T."/>
            <person name="Hug L.A."/>
            <person name="Sharon I."/>
            <person name="Castelle C.J."/>
            <person name="Probst A.J."/>
            <person name="Thomas B.C."/>
            <person name="Singh A."/>
            <person name="Wilkins M.J."/>
            <person name="Karaoz U."/>
            <person name="Brodie E.L."/>
            <person name="Williams K.H."/>
            <person name="Hubbard S.S."/>
            <person name="Banfield J.F."/>
        </authorList>
    </citation>
    <scope>NUCLEOTIDE SEQUENCE [LARGE SCALE GENOMIC DNA]</scope>
</reference>
<organism evidence="1 2">
    <name type="scientific">Candidatus Magasanikbacteria bacterium RIFOXYD2_FULL_41_14</name>
    <dbReference type="NCBI Taxonomy" id="1798709"/>
    <lineage>
        <taxon>Bacteria</taxon>
        <taxon>Candidatus Magasanikiibacteriota</taxon>
    </lineage>
</organism>
<dbReference type="Proteomes" id="UP000178254">
    <property type="component" value="Unassembled WGS sequence"/>
</dbReference>
<gene>
    <name evidence="1" type="ORF">A2538_04625</name>
</gene>
<dbReference type="Gene3D" id="2.60.120.620">
    <property type="entry name" value="q2cbj1_9rhob like domain"/>
    <property type="match status" value="1"/>
</dbReference>
<evidence type="ECO:0000313" key="1">
    <source>
        <dbReference type="EMBL" id="OGH94944.1"/>
    </source>
</evidence>
<evidence type="ECO:0008006" key="3">
    <source>
        <dbReference type="Google" id="ProtNLM"/>
    </source>
</evidence>
<protein>
    <recommendedName>
        <fullName evidence="3">Fe2OG dioxygenase domain-containing protein</fullName>
    </recommendedName>
</protein>
<dbReference type="SUPFAM" id="SSF51197">
    <property type="entry name" value="Clavaminate synthase-like"/>
    <property type="match status" value="1"/>
</dbReference>
<dbReference type="AlphaFoldDB" id="A0A1F6PG91"/>
<sequence>MPELNDAQKYYLNGFVQKQWRETPALTQIINCVRALSAGQIKPGFSLDTKYKNSRDLRPNVNDYDPAFLQILADNDIPHLLKEVTGEDLLLTHIQLRISYPGATYMDWHRDTHIYGGKIIGNVPPVHKIIFYPELVGDNIPKLKVIAGSQRRQFSHQIIDLLQTQLCRRTVIKSSNSDFLLFNTAMFHAVVPEPSQTGSWRVIYSFARAFQTVNYDDSQTLIEKYQKILNTPNANN</sequence>
<comment type="caution">
    <text evidence="1">The sequence shown here is derived from an EMBL/GenBank/DDBJ whole genome shotgun (WGS) entry which is preliminary data.</text>
</comment>